<evidence type="ECO:0000256" key="1">
    <source>
        <dbReference type="SAM" id="SignalP"/>
    </source>
</evidence>
<proteinExistence type="predicted"/>
<reference evidence="2" key="1">
    <citation type="submission" date="2024-01" db="EMBL/GenBank/DDBJ databases">
        <title>Bank of Algae and Cyanobacteria of the Azores (BACA) strain genomes.</title>
        <authorList>
            <person name="Luz R."/>
            <person name="Cordeiro R."/>
            <person name="Fonseca A."/>
            <person name="Goncalves V."/>
        </authorList>
    </citation>
    <scope>NUCLEOTIDE SEQUENCE</scope>
    <source>
        <strain evidence="2">BACA0141</strain>
    </source>
</reference>
<name>A0AAW9PQW3_9CYAN</name>
<dbReference type="EMBL" id="JAZBJZ010000012">
    <property type="protein sequence ID" value="MEE3716077.1"/>
    <property type="molecule type" value="Genomic_DNA"/>
</dbReference>
<protein>
    <submittedName>
        <fullName evidence="2">Uncharacterized protein</fullName>
    </submittedName>
</protein>
<comment type="caution">
    <text evidence="2">The sequence shown here is derived from an EMBL/GenBank/DDBJ whole genome shotgun (WGS) entry which is preliminary data.</text>
</comment>
<dbReference type="RefSeq" id="WP_330482502.1">
    <property type="nucleotide sequence ID" value="NZ_JAZBJZ010000012.1"/>
</dbReference>
<dbReference type="Proteomes" id="UP001333818">
    <property type="component" value="Unassembled WGS sequence"/>
</dbReference>
<feature type="chain" id="PRO_5043981803" evidence="1">
    <location>
        <begin position="37"/>
        <end position="108"/>
    </location>
</feature>
<accession>A0AAW9PQW3</accession>
<evidence type="ECO:0000313" key="2">
    <source>
        <dbReference type="EMBL" id="MEE3716077.1"/>
    </source>
</evidence>
<gene>
    <name evidence="2" type="ORF">V2H45_04865</name>
</gene>
<dbReference type="AlphaFoldDB" id="A0AAW9PQW3"/>
<keyword evidence="1" id="KW-0732">Signal</keyword>
<sequence length="108" mass="11419">MSVKISVTIVKKIALVLLASPMFLTFMLLGNSSAHAGQLSSQIDPASDTSIVITRSVDPSTSQANEQNTLLYSDRVGDLAIAKLGCDCAGCRNVVIQMVGQGKLRLPQ</sequence>
<evidence type="ECO:0000313" key="3">
    <source>
        <dbReference type="Proteomes" id="UP001333818"/>
    </source>
</evidence>
<keyword evidence="3" id="KW-1185">Reference proteome</keyword>
<feature type="signal peptide" evidence="1">
    <location>
        <begin position="1"/>
        <end position="36"/>
    </location>
</feature>
<organism evidence="2 3">
    <name type="scientific">Tumidithrix elongata BACA0141</name>
    <dbReference type="NCBI Taxonomy" id="2716417"/>
    <lineage>
        <taxon>Bacteria</taxon>
        <taxon>Bacillati</taxon>
        <taxon>Cyanobacteriota</taxon>
        <taxon>Cyanophyceae</taxon>
        <taxon>Pseudanabaenales</taxon>
        <taxon>Pseudanabaenaceae</taxon>
        <taxon>Tumidithrix</taxon>
        <taxon>Tumidithrix elongata</taxon>
    </lineage>
</organism>